<organism evidence="1 2">
    <name type="scientific">Gnathostoma spinigerum</name>
    <dbReference type="NCBI Taxonomy" id="75299"/>
    <lineage>
        <taxon>Eukaryota</taxon>
        <taxon>Metazoa</taxon>
        <taxon>Ecdysozoa</taxon>
        <taxon>Nematoda</taxon>
        <taxon>Chromadorea</taxon>
        <taxon>Rhabditida</taxon>
        <taxon>Spirurina</taxon>
        <taxon>Gnathostomatomorpha</taxon>
        <taxon>Gnathostomatoidea</taxon>
        <taxon>Gnathostomatidae</taxon>
        <taxon>Gnathostoma</taxon>
    </lineage>
</organism>
<reference evidence="1 2" key="1">
    <citation type="submission" date="2024-08" db="EMBL/GenBank/DDBJ databases">
        <title>Gnathostoma spinigerum genome.</title>
        <authorList>
            <person name="Gonzalez-Bertolin B."/>
            <person name="Monzon S."/>
            <person name="Zaballos A."/>
            <person name="Jimenez P."/>
            <person name="Dekumyoy P."/>
            <person name="Varona S."/>
            <person name="Cuesta I."/>
            <person name="Sumanam S."/>
            <person name="Adisakwattana P."/>
            <person name="Gasser R.B."/>
            <person name="Hernandez-Gonzalez A."/>
            <person name="Young N.D."/>
            <person name="Perteguer M.J."/>
        </authorList>
    </citation>
    <scope>NUCLEOTIDE SEQUENCE [LARGE SCALE GENOMIC DNA]</scope>
    <source>
        <strain evidence="1">AL3</strain>
        <tissue evidence="1">Liver</tissue>
    </source>
</reference>
<evidence type="ECO:0000313" key="2">
    <source>
        <dbReference type="Proteomes" id="UP001608902"/>
    </source>
</evidence>
<sequence length="115" mass="12740">MLILLFIDSSKLQTLALHGLQSHLGLFLTISSVSRCLTSRCIRLKPAVLSNAVRAVFCKCVISDAANMTVTCQFLFSRMKLHFAALFLSNSHHFTGRFQEASISTRNLGGIKPRN</sequence>
<dbReference type="AlphaFoldDB" id="A0ABD6ESZ9"/>
<accession>A0ABD6ESZ9</accession>
<dbReference type="Proteomes" id="UP001608902">
    <property type="component" value="Unassembled WGS sequence"/>
</dbReference>
<evidence type="ECO:0008006" key="3">
    <source>
        <dbReference type="Google" id="ProtNLM"/>
    </source>
</evidence>
<evidence type="ECO:0000313" key="1">
    <source>
        <dbReference type="EMBL" id="MFH4982257.1"/>
    </source>
</evidence>
<gene>
    <name evidence="1" type="ORF">AB6A40_008966</name>
</gene>
<comment type="caution">
    <text evidence="1">The sequence shown here is derived from an EMBL/GenBank/DDBJ whole genome shotgun (WGS) entry which is preliminary data.</text>
</comment>
<name>A0ABD6ESZ9_9BILA</name>
<dbReference type="EMBL" id="JBGFUD010008861">
    <property type="protein sequence ID" value="MFH4982257.1"/>
    <property type="molecule type" value="Genomic_DNA"/>
</dbReference>
<proteinExistence type="predicted"/>
<protein>
    <recommendedName>
        <fullName evidence="3">Secreted protein</fullName>
    </recommendedName>
</protein>
<keyword evidence="2" id="KW-1185">Reference proteome</keyword>